<dbReference type="Gene3D" id="3.40.50.2000">
    <property type="entry name" value="Glycogen Phosphorylase B"/>
    <property type="match status" value="2"/>
</dbReference>
<dbReference type="EC" id="2.4.-.-" evidence="5"/>
<keyword evidence="2 5" id="KW-0808">Transferase</keyword>
<dbReference type="SUPFAM" id="SSF53756">
    <property type="entry name" value="UDP-Glycosyltransferase/glycogen phosphorylase"/>
    <property type="match status" value="1"/>
</dbReference>
<dbReference type="Pfam" id="PF13439">
    <property type="entry name" value="Glyco_transf_4"/>
    <property type="match status" value="1"/>
</dbReference>
<reference evidence="6" key="1">
    <citation type="submission" date="2021-11" db="EMBL/GenBank/DDBJ databases">
        <title>Cultivation dependent microbiological survey of springs from the worlds oldest radium mine currently devoted to the extraction of radon-saturated water.</title>
        <authorList>
            <person name="Kapinusova G."/>
            <person name="Smrhova T."/>
            <person name="Strejcek M."/>
            <person name="Suman J."/>
            <person name="Jani K."/>
            <person name="Pajer P."/>
            <person name="Uhlik O."/>
        </authorList>
    </citation>
    <scope>NUCLEOTIDE SEQUENCE [LARGE SCALE GENOMIC DNA]</scope>
    <source>
        <strain evidence="6">J379</strain>
    </source>
</reference>
<dbReference type="PANTHER" id="PTHR45947:SF3">
    <property type="entry name" value="SULFOQUINOVOSYL TRANSFERASE SQD2"/>
    <property type="match status" value="1"/>
</dbReference>
<dbReference type="Proteomes" id="UP001058860">
    <property type="component" value="Chromosome"/>
</dbReference>
<dbReference type="EMBL" id="CP088295">
    <property type="protein sequence ID" value="UUY05539.1"/>
    <property type="molecule type" value="Genomic_DNA"/>
</dbReference>
<gene>
    <name evidence="5" type="ORF">LRS13_08475</name>
</gene>
<organism evidence="5 6">
    <name type="scientific">Svornostia abyssi</name>
    <dbReference type="NCBI Taxonomy" id="2898438"/>
    <lineage>
        <taxon>Bacteria</taxon>
        <taxon>Bacillati</taxon>
        <taxon>Actinomycetota</taxon>
        <taxon>Thermoleophilia</taxon>
        <taxon>Solirubrobacterales</taxon>
        <taxon>Baekduiaceae</taxon>
        <taxon>Svornostia</taxon>
    </lineage>
</organism>
<dbReference type="InterPro" id="IPR050194">
    <property type="entry name" value="Glycosyltransferase_grp1"/>
</dbReference>
<dbReference type="PANTHER" id="PTHR45947">
    <property type="entry name" value="SULFOQUINOVOSYL TRANSFERASE SQD2"/>
    <property type="match status" value="1"/>
</dbReference>
<evidence type="ECO:0000313" key="5">
    <source>
        <dbReference type="EMBL" id="UUY05539.1"/>
    </source>
</evidence>
<dbReference type="RefSeq" id="WP_353865984.1">
    <property type="nucleotide sequence ID" value="NZ_CP088295.1"/>
</dbReference>
<dbReference type="InterPro" id="IPR028098">
    <property type="entry name" value="Glyco_trans_4-like_N"/>
</dbReference>
<proteinExistence type="predicted"/>
<feature type="domain" description="Glycosyl transferase family 1" evidence="3">
    <location>
        <begin position="211"/>
        <end position="345"/>
    </location>
</feature>
<sequence>MTDPLVDELRARYPRVALTHEWLSVPGGSEKVIEAILRLVPHAEIFCSVYDPAPFGTDITDRPVHPSFIQRIPGATSHYPKLLPLMDTAFRRFDLSGFDLIVSSNHACAKNVRTPPGVPHVCYCHTPMRYAWDPEFLLQEDLAPAARAIVKPLTAYLRRVDARGSKQPTLIAANSSFVAGRVRDWWGREASVVHPPVDAARFLERERRVADDAPYLVFGRLVPYKRPDTAVQACRKLGRRLVVAGDGRFMEHVREAAGGDPNIELRGRVSDEEADELLATCRALLFPGVEDFGIVPVEAQAAGMPVIAYGEGGVRDSVLDGVTGVLYDDPSAAGLAAAIERFEGLSLDDAALRAHAQEFGPDVFHERFGAALLQGFDAQSMNRDDELMRTGDR</sequence>
<dbReference type="Pfam" id="PF00534">
    <property type="entry name" value="Glycos_transf_1"/>
    <property type="match status" value="1"/>
</dbReference>
<name>A0ABY5PLP1_9ACTN</name>
<accession>A0ABY5PLP1</accession>
<keyword evidence="1 5" id="KW-0328">Glycosyltransferase</keyword>
<keyword evidence="6" id="KW-1185">Reference proteome</keyword>
<dbReference type="GO" id="GO:0016757">
    <property type="term" value="F:glycosyltransferase activity"/>
    <property type="evidence" value="ECO:0007669"/>
    <property type="project" value="UniProtKB-KW"/>
</dbReference>
<evidence type="ECO:0000313" key="6">
    <source>
        <dbReference type="Proteomes" id="UP001058860"/>
    </source>
</evidence>
<evidence type="ECO:0000256" key="2">
    <source>
        <dbReference type="ARBA" id="ARBA00022679"/>
    </source>
</evidence>
<protein>
    <submittedName>
        <fullName evidence="5">Glycosyltransferase</fullName>
        <ecNumber evidence="5">2.4.-.-</ecNumber>
    </submittedName>
</protein>
<evidence type="ECO:0000256" key="1">
    <source>
        <dbReference type="ARBA" id="ARBA00022676"/>
    </source>
</evidence>
<evidence type="ECO:0000259" key="4">
    <source>
        <dbReference type="Pfam" id="PF13439"/>
    </source>
</evidence>
<feature type="domain" description="Glycosyltransferase subfamily 4-like N-terminal" evidence="4">
    <location>
        <begin position="27"/>
        <end position="201"/>
    </location>
</feature>
<dbReference type="InterPro" id="IPR001296">
    <property type="entry name" value="Glyco_trans_1"/>
</dbReference>
<evidence type="ECO:0000259" key="3">
    <source>
        <dbReference type="Pfam" id="PF00534"/>
    </source>
</evidence>